<dbReference type="Proteomes" id="UP000644548">
    <property type="component" value="Unassembled WGS sequence"/>
</dbReference>
<dbReference type="PANTHER" id="PTHR35535:SF1">
    <property type="entry name" value="HEAT SHOCK PROTEIN HSLJ"/>
    <property type="match status" value="1"/>
</dbReference>
<reference evidence="3" key="1">
    <citation type="journal article" date="2019" name="Int. J. Syst. Evol. Microbiol.">
        <title>The Global Catalogue of Microorganisms (GCM) 10K type strain sequencing project: providing services to taxonomists for standard genome sequencing and annotation.</title>
        <authorList>
            <consortium name="The Broad Institute Genomics Platform"/>
            <consortium name="The Broad Institute Genome Sequencing Center for Infectious Disease"/>
            <person name="Wu L."/>
            <person name="Ma J."/>
        </authorList>
    </citation>
    <scope>NUCLEOTIDE SEQUENCE [LARGE SCALE GENOMIC DNA]</scope>
    <source>
        <strain evidence="3">JCM 31405</strain>
    </source>
</reference>
<dbReference type="EMBL" id="BMQN01000001">
    <property type="protein sequence ID" value="GGR77581.1"/>
    <property type="molecule type" value="Genomic_DNA"/>
</dbReference>
<comment type="caution">
    <text evidence="2">The sequence shown here is derived from an EMBL/GenBank/DDBJ whole genome shotgun (WGS) entry which is preliminary data.</text>
</comment>
<feature type="domain" description="DUF306" evidence="1">
    <location>
        <begin position="184"/>
        <end position="287"/>
    </location>
</feature>
<gene>
    <name evidence="2" type="ORF">GCM10008960_00330</name>
</gene>
<feature type="domain" description="DUF306" evidence="1">
    <location>
        <begin position="305"/>
        <end position="401"/>
    </location>
</feature>
<evidence type="ECO:0000259" key="1">
    <source>
        <dbReference type="Pfam" id="PF03724"/>
    </source>
</evidence>
<evidence type="ECO:0000313" key="2">
    <source>
        <dbReference type="EMBL" id="GGR77581.1"/>
    </source>
</evidence>
<keyword evidence="3" id="KW-1185">Reference proteome</keyword>
<evidence type="ECO:0000313" key="3">
    <source>
        <dbReference type="Proteomes" id="UP000644548"/>
    </source>
</evidence>
<dbReference type="Gene3D" id="2.40.128.270">
    <property type="match status" value="3"/>
</dbReference>
<dbReference type="InterPro" id="IPR053147">
    <property type="entry name" value="Hsp_HslJ-like"/>
</dbReference>
<accession>A0ABQ2RZ02</accession>
<proteinExistence type="predicted"/>
<sequence>MSFYALPSPRVRPSRHHRPVSFPGYNQSMSALLTTLTLAALAAAPTPAVSSNPVTAPSVTWTLDTLQPTGRAVITPGARLTRPTLRLTGSGAALTVTGSTGCSPLTGQAALKGQALVLRGVQGGTSDRCTDAALSLREDYLRLLNTTTRYDLSGDTLILSGGAGRLTFTRTGGAMTQTPTDSLDGTWQMRVTPGPAGPERGQAALRFTFNGLKVTVAGLTGCNTVTASGALVGPQVVLGPVMSTRRMCPGTAGVSENRLLGLLRAPLTTERQGAALVLRGQSGQLTLTRVPAPAPTGSVTPDPAATYTLTRLNGQPAPQTLRPVTLTFKDGRLGGSDGCNSVGGAYVIRAGRVELGGGLTSTRMACADQPDLGFQSFFEQRPTLSVQGSTLILKTAEDTWEFQAR</sequence>
<feature type="domain" description="DUF306" evidence="1">
    <location>
        <begin position="60"/>
        <end position="168"/>
    </location>
</feature>
<protein>
    <submittedName>
        <fullName evidence="2">META domain-containing protein</fullName>
    </submittedName>
</protein>
<dbReference type="InterPro" id="IPR005184">
    <property type="entry name" value="DUF306_Meta_HslJ"/>
</dbReference>
<dbReference type="PANTHER" id="PTHR35535">
    <property type="entry name" value="HEAT SHOCK PROTEIN HSLJ"/>
    <property type="match status" value="1"/>
</dbReference>
<organism evidence="2 3">
    <name type="scientific">Deinococcus sedimenti</name>
    <dbReference type="NCBI Taxonomy" id="1867090"/>
    <lineage>
        <taxon>Bacteria</taxon>
        <taxon>Thermotogati</taxon>
        <taxon>Deinococcota</taxon>
        <taxon>Deinococci</taxon>
        <taxon>Deinococcales</taxon>
        <taxon>Deinococcaceae</taxon>
        <taxon>Deinococcus</taxon>
    </lineage>
</organism>
<dbReference type="Pfam" id="PF03724">
    <property type="entry name" value="META"/>
    <property type="match status" value="3"/>
</dbReference>
<dbReference type="InterPro" id="IPR038670">
    <property type="entry name" value="HslJ-like_sf"/>
</dbReference>
<name>A0ABQ2RZ02_9DEIO</name>